<keyword evidence="3" id="KW-1185">Reference proteome</keyword>
<accession>A0A7U2F596</accession>
<evidence type="ECO:0000313" key="3">
    <source>
        <dbReference type="Proteomes" id="UP000663193"/>
    </source>
</evidence>
<gene>
    <name evidence="2" type="ORF">JI435_412890</name>
</gene>
<protein>
    <submittedName>
        <fullName evidence="2">Uncharacterized protein</fullName>
    </submittedName>
</protein>
<feature type="region of interest" description="Disordered" evidence="1">
    <location>
        <begin position="1"/>
        <end position="23"/>
    </location>
</feature>
<reference evidence="3" key="1">
    <citation type="journal article" date="2021" name="BMC Genomics">
        <title>Chromosome-level genome assembly and manually-curated proteome of model necrotroph Parastagonospora nodorum Sn15 reveals a genome-wide trove of candidate effector homologs, and redundancy of virulence-related functions within an accessory chromosome.</title>
        <authorList>
            <person name="Bertazzoni S."/>
            <person name="Jones D.A.B."/>
            <person name="Phan H.T."/>
            <person name="Tan K.-C."/>
            <person name="Hane J.K."/>
        </authorList>
    </citation>
    <scope>NUCLEOTIDE SEQUENCE [LARGE SCALE GENOMIC DNA]</scope>
    <source>
        <strain evidence="3">SN15 / ATCC MYA-4574 / FGSC 10173)</strain>
    </source>
</reference>
<dbReference type="VEuPathDB" id="FungiDB:JI435_412890"/>
<dbReference type="AlphaFoldDB" id="A0A7U2F596"/>
<organism evidence="2 3">
    <name type="scientific">Phaeosphaeria nodorum (strain SN15 / ATCC MYA-4574 / FGSC 10173)</name>
    <name type="common">Glume blotch fungus</name>
    <name type="synonym">Parastagonospora nodorum</name>
    <dbReference type="NCBI Taxonomy" id="321614"/>
    <lineage>
        <taxon>Eukaryota</taxon>
        <taxon>Fungi</taxon>
        <taxon>Dikarya</taxon>
        <taxon>Ascomycota</taxon>
        <taxon>Pezizomycotina</taxon>
        <taxon>Dothideomycetes</taxon>
        <taxon>Pleosporomycetidae</taxon>
        <taxon>Pleosporales</taxon>
        <taxon>Pleosporineae</taxon>
        <taxon>Phaeosphaeriaceae</taxon>
        <taxon>Parastagonospora</taxon>
    </lineage>
</organism>
<name>A0A7U2F596_PHANO</name>
<evidence type="ECO:0000313" key="2">
    <source>
        <dbReference type="EMBL" id="QRC98979.1"/>
    </source>
</evidence>
<sequence>MIPALGTTSSTSKPILQEAPGSNPGQAPSFFFALLCLTSLQVVQETRARRG</sequence>
<dbReference type="Proteomes" id="UP000663193">
    <property type="component" value="Chromosome 9"/>
</dbReference>
<evidence type="ECO:0000256" key="1">
    <source>
        <dbReference type="SAM" id="MobiDB-lite"/>
    </source>
</evidence>
<proteinExistence type="predicted"/>
<dbReference type="EMBL" id="CP069031">
    <property type="protein sequence ID" value="QRC98979.1"/>
    <property type="molecule type" value="Genomic_DNA"/>
</dbReference>
<feature type="compositionally biased region" description="Polar residues" evidence="1">
    <location>
        <begin position="1"/>
        <end position="14"/>
    </location>
</feature>